<comment type="similarity">
    <text evidence="2">Belongs to the PPR family. PCMP-H subfamily.</text>
</comment>
<dbReference type="Proteomes" id="UP001189624">
    <property type="component" value="Chromosome 4"/>
</dbReference>
<dbReference type="Gene3D" id="1.25.40.10">
    <property type="entry name" value="Tetratricopeptide repeat domain"/>
    <property type="match status" value="5"/>
</dbReference>
<sequence>MVVEVNDTLRPSVHFDSLSHRNRVYICLKLLSFNSPLCVLSTTSDFNWFSSDLCVADVLLWKRWHVCLGVIVVATVAWIVFAWTNLPFLTIYSDVLLILIVLLFLHANYAALRNKHPPTLPELVVSEEMVNNVATSFRVKINNVLLIAHDITIGKDFRNFFKGVGCYIRNAKMNLSNKFKELVKLLKFFATSKSLKLGKKVHAQLVIRNQTSKGYEITHVNSLINLYSKCGQLEYARKLFDRMPQRNVVSWSVLMVGYLHKGDVLELLGLFRKLVSLDSASPNEYIFTIVLSSCADSGRVQEGKQCHGYLLKSGLLLHQYVKNALVLMYSRCFHVDSAMQILETRPGNDVFSYNSILSALVESGCRAEVAKVLNKMVDECVSWDGVTYVSVLCFCSQIRDLQLGLQIHAQLLKTGLVFDVFVISTLLDMYGKCCEVLNARKHFDDLRDRNVVAWTAMLTAYLQNGYFEETLNLFTRMELEDTHPNEFTFAVLLNACANLVALTYGDVLHGRTVKSGFKNHLIVGNALINMYSKSGNIDSSYSVFSNMISKDMITWNAMICGYSHHGLGKQALQVFQDMMSAGKCPNYVTFIGVLSACAHLALVQEGFYYFDQLMKELDIEPGLEHYTCMVSLLCRAGQLDEAANFMKTTTQVKWDVVAWRTLLNACHVHLNYSLGKQIAETVIQMDPHDVGTYTLLSNMCAKARKWDGVVKIRKLMRERNIKKEPGASWLDIRNETHVFVSEGSNHPESIKIYGEVQELLAMIKPLGYVPDVGAVLHDVEEEQKEGYLSYHSEKLALAYGLMKIPPPGPIRIIKNLRMCDDCHIVVKLISKVTNRLIVVRDANRFHHFTGGLCSCNDHCSGDFSLMSESEAQLPTAFVADVLLWKRWHVSLGVIVVATVAWIVFEWTNLPFLTICSDVLLILIVLLFLYANYAALRNKQPPTLPELVVSEEMVNNVATSFRVKINNVLLIAHDITIGKDFRIFFKVVICLWLLSVIGSIFSFFTLAYIGTLLMITIPALYRKYGGYVDKCCGVLHRQFSKHYRIVDENVFNRLPRNIPKDKES</sequence>
<feature type="transmembrane region" description="Helical" evidence="9">
    <location>
        <begin position="487"/>
        <end position="508"/>
    </location>
</feature>
<dbReference type="FunFam" id="1.25.40.10:FF:000031">
    <property type="entry name" value="Pentatricopeptide repeat-containing protein mitochondrial"/>
    <property type="match status" value="1"/>
</dbReference>
<dbReference type="InterPro" id="IPR003388">
    <property type="entry name" value="Reticulon"/>
</dbReference>
<dbReference type="FunFam" id="1.25.40.10:FF:000344">
    <property type="entry name" value="Pentatricopeptide repeat-containing protein"/>
    <property type="match status" value="1"/>
</dbReference>
<evidence type="ECO:0000313" key="12">
    <source>
        <dbReference type="Proteomes" id="UP001189624"/>
    </source>
</evidence>
<keyword evidence="3 9" id="KW-0812">Transmembrane</keyword>
<dbReference type="GO" id="GO:0005789">
    <property type="term" value="C:endoplasmic reticulum membrane"/>
    <property type="evidence" value="ECO:0007669"/>
    <property type="project" value="UniProtKB-SubCell"/>
</dbReference>
<feature type="repeat" description="PPR" evidence="8">
    <location>
        <begin position="551"/>
        <end position="585"/>
    </location>
</feature>
<dbReference type="InterPro" id="IPR011990">
    <property type="entry name" value="TPR-like_helical_dom_sf"/>
</dbReference>
<keyword evidence="5 9" id="KW-0256">Endoplasmic reticulum</keyword>
<dbReference type="Pfam" id="PF20431">
    <property type="entry name" value="E_motif"/>
    <property type="match status" value="1"/>
</dbReference>
<evidence type="ECO:0000259" key="10">
    <source>
        <dbReference type="PROSITE" id="PS50845"/>
    </source>
</evidence>
<dbReference type="NCBIfam" id="TIGR00756">
    <property type="entry name" value="PPR"/>
    <property type="match status" value="3"/>
</dbReference>
<feature type="repeat" description="PPR" evidence="8">
    <location>
        <begin position="689"/>
        <end position="723"/>
    </location>
</feature>
<feature type="domain" description="Reticulon" evidence="10">
    <location>
        <begin position="55"/>
        <end position="162"/>
    </location>
</feature>
<dbReference type="PANTHER" id="PTHR47926">
    <property type="entry name" value="PENTATRICOPEPTIDE REPEAT-CONTAINING PROTEIN"/>
    <property type="match status" value="1"/>
</dbReference>
<evidence type="ECO:0000256" key="7">
    <source>
        <dbReference type="ARBA" id="ARBA00023136"/>
    </source>
</evidence>
<dbReference type="GO" id="GO:0005739">
    <property type="term" value="C:mitochondrion"/>
    <property type="evidence" value="ECO:0007669"/>
    <property type="project" value="EnsemblPlants"/>
</dbReference>
<dbReference type="InterPro" id="IPR046960">
    <property type="entry name" value="PPR_At4g14850-like_plant"/>
</dbReference>
<dbReference type="InterPro" id="IPR032867">
    <property type="entry name" value="DYW_dom"/>
</dbReference>
<name>A0AA86SIW3_9FABA</name>
<dbReference type="InterPro" id="IPR002885">
    <property type="entry name" value="PPR_rpt"/>
</dbReference>
<organism evidence="11 12">
    <name type="scientific">Sphenostylis stenocarpa</name>
    <dbReference type="NCBI Taxonomy" id="92480"/>
    <lineage>
        <taxon>Eukaryota</taxon>
        <taxon>Viridiplantae</taxon>
        <taxon>Streptophyta</taxon>
        <taxon>Embryophyta</taxon>
        <taxon>Tracheophyta</taxon>
        <taxon>Spermatophyta</taxon>
        <taxon>Magnoliopsida</taxon>
        <taxon>eudicotyledons</taxon>
        <taxon>Gunneridae</taxon>
        <taxon>Pentapetalae</taxon>
        <taxon>rosids</taxon>
        <taxon>fabids</taxon>
        <taxon>Fabales</taxon>
        <taxon>Fabaceae</taxon>
        <taxon>Papilionoideae</taxon>
        <taxon>50 kb inversion clade</taxon>
        <taxon>NPAAA clade</taxon>
        <taxon>indigoferoid/millettioid clade</taxon>
        <taxon>Phaseoleae</taxon>
        <taxon>Sphenostylis</taxon>
    </lineage>
</organism>
<evidence type="ECO:0000256" key="1">
    <source>
        <dbReference type="ARBA" id="ARBA00004477"/>
    </source>
</evidence>
<evidence type="ECO:0000256" key="2">
    <source>
        <dbReference type="ARBA" id="ARBA00006643"/>
    </source>
</evidence>
<evidence type="ECO:0000256" key="3">
    <source>
        <dbReference type="ARBA" id="ARBA00022692"/>
    </source>
</evidence>
<comment type="subcellular location">
    <subcellularLocation>
        <location evidence="1 9">Endoplasmic reticulum membrane</location>
        <topology evidence="1 9">Multi-pass membrane protein</topology>
    </subcellularLocation>
</comment>
<evidence type="ECO:0000256" key="6">
    <source>
        <dbReference type="ARBA" id="ARBA00022989"/>
    </source>
</evidence>
<keyword evidence="12" id="KW-1185">Reference proteome</keyword>
<dbReference type="InterPro" id="IPR046848">
    <property type="entry name" value="E_motif"/>
</dbReference>
<dbReference type="GO" id="GO:0009451">
    <property type="term" value="P:RNA modification"/>
    <property type="evidence" value="ECO:0007669"/>
    <property type="project" value="InterPro"/>
</dbReference>
<feature type="transmembrane region" description="Helical" evidence="9">
    <location>
        <begin position="66"/>
        <end position="83"/>
    </location>
</feature>
<dbReference type="PANTHER" id="PTHR47926:SF385">
    <property type="entry name" value="DYW DOMAIN-CONTAINING PROTEIN"/>
    <property type="match status" value="1"/>
</dbReference>
<feature type="transmembrane region" description="Helical" evidence="9">
    <location>
        <begin position="982"/>
        <end position="1008"/>
    </location>
</feature>
<keyword evidence="7 9" id="KW-0472">Membrane</keyword>
<reference evidence="11" key="1">
    <citation type="submission" date="2023-10" db="EMBL/GenBank/DDBJ databases">
        <authorList>
            <person name="Domelevo Entfellner J.-B."/>
        </authorList>
    </citation>
    <scope>NUCLEOTIDE SEQUENCE</scope>
</reference>
<feature type="transmembrane region" description="Helical" evidence="9">
    <location>
        <begin position="910"/>
        <end position="930"/>
    </location>
</feature>
<dbReference type="AlphaFoldDB" id="A0AA86SIW3"/>
<feature type="transmembrane region" description="Helical" evidence="9">
    <location>
        <begin position="887"/>
        <end position="904"/>
    </location>
</feature>
<dbReference type="Pfam" id="PF01535">
    <property type="entry name" value="PPR"/>
    <property type="match status" value="4"/>
</dbReference>
<dbReference type="GO" id="GO:0008270">
    <property type="term" value="F:zinc ion binding"/>
    <property type="evidence" value="ECO:0007669"/>
    <property type="project" value="InterPro"/>
</dbReference>
<dbReference type="PROSITE" id="PS50845">
    <property type="entry name" value="RETICULON"/>
    <property type="match status" value="2"/>
</dbReference>
<dbReference type="FunFam" id="1.25.40.10:FF:001060">
    <property type="entry name" value="Os05g0572900 protein"/>
    <property type="match status" value="1"/>
</dbReference>
<feature type="transmembrane region" description="Helical" evidence="9">
    <location>
        <begin position="89"/>
        <end position="112"/>
    </location>
</feature>
<feature type="domain" description="Reticulon" evidence="10">
    <location>
        <begin position="878"/>
        <end position="1063"/>
    </location>
</feature>
<evidence type="ECO:0000256" key="5">
    <source>
        <dbReference type="ARBA" id="ARBA00022824"/>
    </source>
</evidence>
<keyword evidence="4" id="KW-0677">Repeat</keyword>
<dbReference type="Pfam" id="PF13041">
    <property type="entry name" value="PPR_2"/>
    <property type="match status" value="2"/>
</dbReference>
<accession>A0AA86SIW3</accession>
<dbReference type="Pfam" id="PF02453">
    <property type="entry name" value="Reticulon"/>
    <property type="match status" value="2"/>
</dbReference>
<dbReference type="GO" id="GO:0003723">
    <property type="term" value="F:RNA binding"/>
    <property type="evidence" value="ECO:0007669"/>
    <property type="project" value="InterPro"/>
</dbReference>
<dbReference type="Pfam" id="PF14432">
    <property type="entry name" value="DYW_deaminase"/>
    <property type="match status" value="1"/>
</dbReference>
<evidence type="ECO:0000256" key="8">
    <source>
        <dbReference type="PROSITE-ProRule" id="PRU00708"/>
    </source>
</evidence>
<proteinExistence type="inferred from homology"/>
<feature type="repeat" description="PPR" evidence="8">
    <location>
        <begin position="450"/>
        <end position="484"/>
    </location>
</feature>
<protein>
    <recommendedName>
        <fullName evidence="9">Reticulon-like protein</fullName>
    </recommendedName>
</protein>
<evidence type="ECO:0000256" key="4">
    <source>
        <dbReference type="ARBA" id="ARBA00022737"/>
    </source>
</evidence>
<feature type="repeat" description="PPR" evidence="8">
    <location>
        <begin position="216"/>
        <end position="250"/>
    </location>
</feature>
<evidence type="ECO:0000256" key="9">
    <source>
        <dbReference type="RuleBase" id="RU363132"/>
    </source>
</evidence>
<dbReference type="Gramene" id="rna-AYBTSS11_LOCUS12427">
    <property type="protein sequence ID" value="CAJ1946997.1"/>
    <property type="gene ID" value="gene-AYBTSS11_LOCUS12427"/>
</dbReference>
<keyword evidence="6 9" id="KW-1133">Transmembrane helix</keyword>
<comment type="caution">
    <text evidence="9">Lacks conserved residue(s) required for the propagation of feature annotation.</text>
</comment>
<dbReference type="EMBL" id="OY731401">
    <property type="protein sequence ID" value="CAJ1946997.1"/>
    <property type="molecule type" value="Genomic_DNA"/>
</dbReference>
<feature type="transmembrane region" description="Helical" evidence="9">
    <location>
        <begin position="450"/>
        <end position="467"/>
    </location>
</feature>
<gene>
    <name evidence="11" type="ORF">AYBTSS11_LOCUS12427</name>
</gene>
<evidence type="ECO:0000313" key="11">
    <source>
        <dbReference type="EMBL" id="CAJ1946997.1"/>
    </source>
</evidence>
<dbReference type="PROSITE" id="PS51375">
    <property type="entry name" value="PPR"/>
    <property type="match status" value="4"/>
</dbReference>